<dbReference type="EMBL" id="CP119326">
    <property type="protein sequence ID" value="WEK39589.1"/>
    <property type="molecule type" value="Genomic_DNA"/>
</dbReference>
<dbReference type="AlphaFoldDB" id="A0AAJ6BL37"/>
<evidence type="ECO:0000313" key="2">
    <source>
        <dbReference type="Proteomes" id="UP001213664"/>
    </source>
</evidence>
<name>A0AAJ6BL37_9CAUL</name>
<accession>A0AAJ6BL37</accession>
<organism evidence="1 2">
    <name type="scientific">Candidatus Brevundimonas colombiensis</name>
    <dbReference type="NCBI Taxonomy" id="3121376"/>
    <lineage>
        <taxon>Bacteria</taxon>
        <taxon>Pseudomonadati</taxon>
        <taxon>Pseudomonadota</taxon>
        <taxon>Alphaproteobacteria</taxon>
        <taxon>Caulobacterales</taxon>
        <taxon>Caulobacteraceae</taxon>
        <taxon>Brevundimonas</taxon>
    </lineage>
</organism>
<gene>
    <name evidence="1" type="ORF">P0Y50_13785</name>
</gene>
<dbReference type="Proteomes" id="UP001213664">
    <property type="component" value="Chromosome"/>
</dbReference>
<evidence type="ECO:0000313" key="1">
    <source>
        <dbReference type="EMBL" id="WEK39589.1"/>
    </source>
</evidence>
<sequence>MTIFNLITMLGERVSGIEPIICGDQQDAVAYSCGALTERTKAHAEMYANLNVHWSLEEGERSLGDATVPAGRKVGTWQLVFSGGQPKLVWADYVGQKRLKSSEG</sequence>
<protein>
    <submittedName>
        <fullName evidence="1">Uncharacterized protein</fullName>
    </submittedName>
</protein>
<proteinExistence type="predicted"/>
<reference evidence="1" key="1">
    <citation type="submission" date="2023-03" db="EMBL/GenBank/DDBJ databases">
        <title>Andean soil-derived lignocellulolytic bacterial consortium as a source of novel taxa and putative plastic-active enzymes.</title>
        <authorList>
            <person name="Diaz-Garcia L."/>
            <person name="Chuvochina M."/>
            <person name="Feuerriegel G."/>
            <person name="Bunk B."/>
            <person name="Sproer C."/>
            <person name="Streit W.R."/>
            <person name="Rodriguez L.M."/>
            <person name="Overmann J."/>
            <person name="Jimenez D.J."/>
        </authorList>
    </citation>
    <scope>NUCLEOTIDE SEQUENCE</scope>
    <source>
        <strain evidence="1">MAG 833</strain>
    </source>
</reference>